<dbReference type="EC" id="3.6.1.9" evidence="2"/>
<keyword evidence="3" id="KW-1185">Reference proteome</keyword>
<dbReference type="InterPro" id="IPR011551">
    <property type="entry name" value="NTP_PyrPHydrolase_MazG"/>
</dbReference>
<dbReference type="RefSeq" id="WP_341369529.1">
    <property type="nucleotide sequence ID" value="NZ_JBBPCO010000001.1"/>
</dbReference>
<dbReference type="InterPro" id="IPR004518">
    <property type="entry name" value="MazG-like_dom"/>
</dbReference>
<dbReference type="InterPro" id="IPR048011">
    <property type="entry name" value="NTP-PPase_MazG-like_C"/>
</dbReference>
<dbReference type="InterPro" id="IPR048015">
    <property type="entry name" value="NTP-PPase_MazG-like_N"/>
</dbReference>
<dbReference type="GO" id="GO:0047429">
    <property type="term" value="F:nucleoside triphosphate diphosphatase activity"/>
    <property type="evidence" value="ECO:0007669"/>
    <property type="project" value="UniProtKB-EC"/>
</dbReference>
<feature type="domain" description="NTP pyrophosphohydrolase MazG-like" evidence="1">
    <location>
        <begin position="26"/>
        <end position="99"/>
    </location>
</feature>
<dbReference type="NCBIfam" id="NF007113">
    <property type="entry name" value="PRK09562.1"/>
    <property type="match status" value="1"/>
</dbReference>
<sequence>MDAFDKLVEIMRTLRGPGGCPWDQAQTLESLTPYTIEESYELVQSIETKDWQELRKELGDLLFHIVFYAEIAREQGLFSIEEVAQAAVDKMIRRHPHVFGEESITDLDTLNKRWQALKAEELKDKPTDRDTAWDAGIPGALPALLWSYKLQERAANLGFEWHDIAPVWAKCAEEWQELKDAVATGNPAEIIDEYGDVLFALANLSRFLDVHPEQALRQSCGKFRERLNEVQVQARKQDLNLQDLSDSELDALWESAKRELARRRG</sequence>
<reference evidence="2 3" key="1">
    <citation type="submission" date="2024-04" db="EMBL/GenBank/DDBJ databases">
        <authorList>
            <person name="Abashina T."/>
            <person name="Shaikin A."/>
        </authorList>
    </citation>
    <scope>NUCLEOTIDE SEQUENCE [LARGE SCALE GENOMIC DNA]</scope>
    <source>
        <strain evidence="2 3">AAFK</strain>
    </source>
</reference>
<feature type="domain" description="NTP pyrophosphohydrolase MazG-like" evidence="1">
    <location>
        <begin position="171"/>
        <end position="230"/>
    </location>
</feature>
<comment type="caution">
    <text evidence="2">The sequence shown here is derived from an EMBL/GenBank/DDBJ whole genome shotgun (WGS) entry which is preliminary data.</text>
</comment>
<dbReference type="PANTHER" id="PTHR30522:SF0">
    <property type="entry name" value="NUCLEOSIDE TRIPHOSPHATE PYROPHOSPHOHYDROLASE"/>
    <property type="match status" value="1"/>
</dbReference>
<dbReference type="Pfam" id="PF03819">
    <property type="entry name" value="MazG"/>
    <property type="match status" value="2"/>
</dbReference>
<gene>
    <name evidence="2" type="primary">mazG</name>
    <name evidence="2" type="ORF">WOB96_01690</name>
</gene>
<evidence type="ECO:0000259" key="1">
    <source>
        <dbReference type="Pfam" id="PF03819"/>
    </source>
</evidence>
<dbReference type="EMBL" id="JBBPCO010000001">
    <property type="protein sequence ID" value="MEK8088467.1"/>
    <property type="molecule type" value="Genomic_DNA"/>
</dbReference>
<keyword evidence="2" id="KW-0378">Hydrolase</keyword>
<evidence type="ECO:0000313" key="3">
    <source>
        <dbReference type="Proteomes" id="UP001446205"/>
    </source>
</evidence>
<dbReference type="Proteomes" id="UP001446205">
    <property type="component" value="Unassembled WGS sequence"/>
</dbReference>
<dbReference type="CDD" id="cd11529">
    <property type="entry name" value="NTP-PPase_MazG_Cterm"/>
    <property type="match status" value="1"/>
</dbReference>
<accession>A0ABU9D6K1</accession>
<dbReference type="Gene3D" id="1.10.287.1080">
    <property type="entry name" value="MazG-like"/>
    <property type="match status" value="2"/>
</dbReference>
<evidence type="ECO:0000313" key="2">
    <source>
        <dbReference type="EMBL" id="MEK8088467.1"/>
    </source>
</evidence>
<organism evidence="2 3">
    <name type="scientific">Thermithiobacillus plumbiphilus</name>
    <dbReference type="NCBI Taxonomy" id="1729899"/>
    <lineage>
        <taxon>Bacteria</taxon>
        <taxon>Pseudomonadati</taxon>
        <taxon>Pseudomonadota</taxon>
        <taxon>Acidithiobacillia</taxon>
        <taxon>Acidithiobacillales</taxon>
        <taxon>Thermithiobacillaceae</taxon>
        <taxon>Thermithiobacillus</taxon>
    </lineage>
</organism>
<dbReference type="PANTHER" id="PTHR30522">
    <property type="entry name" value="NUCLEOSIDE TRIPHOSPHATE PYROPHOSPHOHYDROLASE"/>
    <property type="match status" value="1"/>
</dbReference>
<name>A0ABU9D6K1_9PROT</name>
<proteinExistence type="predicted"/>
<dbReference type="SUPFAM" id="SSF101386">
    <property type="entry name" value="all-alpha NTP pyrophosphatases"/>
    <property type="match status" value="2"/>
</dbReference>
<dbReference type="NCBIfam" id="TIGR00444">
    <property type="entry name" value="mazG"/>
    <property type="match status" value="1"/>
</dbReference>
<dbReference type="CDD" id="cd11528">
    <property type="entry name" value="NTP-PPase_MazG_Nterm"/>
    <property type="match status" value="1"/>
</dbReference>
<protein>
    <submittedName>
        <fullName evidence="2">Nucleoside triphosphate pyrophosphohydrolase</fullName>
        <ecNumber evidence="2">3.6.1.9</ecNumber>
    </submittedName>
</protein>